<organism evidence="2 3">
    <name type="scientific">Pandoraea horticolens</name>
    <dbReference type="NCBI Taxonomy" id="2508298"/>
    <lineage>
        <taxon>Bacteria</taxon>
        <taxon>Pseudomonadati</taxon>
        <taxon>Pseudomonadota</taxon>
        <taxon>Betaproteobacteria</taxon>
        <taxon>Burkholderiales</taxon>
        <taxon>Burkholderiaceae</taxon>
        <taxon>Pandoraea</taxon>
    </lineage>
</organism>
<protein>
    <submittedName>
        <fullName evidence="2">Transposase</fullName>
    </submittedName>
</protein>
<sequence>MTVGVLSGNRSWLNLDDGPEFVSTALLKWAVQGQVATALIDPGKPRQNDTNERFNKKFRDECSSMAWFRNRIEAKIVIENWRTHYNEVRPHSSLQYLTLAEFRRVSKRYSTAGAVNL</sequence>
<keyword evidence="3" id="KW-1185">Reference proteome</keyword>
<accession>A0A5E4XKC0</accession>
<evidence type="ECO:0000313" key="2">
    <source>
        <dbReference type="EMBL" id="VVE36724.1"/>
    </source>
</evidence>
<name>A0A5E4XKC0_9BURK</name>
<dbReference type="Pfam" id="PF13683">
    <property type="entry name" value="rve_3"/>
    <property type="match status" value="1"/>
</dbReference>
<dbReference type="AlphaFoldDB" id="A0A5E4XKC0"/>
<dbReference type="GO" id="GO:0015074">
    <property type="term" value="P:DNA integration"/>
    <property type="evidence" value="ECO:0007669"/>
    <property type="project" value="InterPro"/>
</dbReference>
<dbReference type="InterPro" id="IPR012337">
    <property type="entry name" value="RNaseH-like_sf"/>
</dbReference>
<dbReference type="PANTHER" id="PTHR47515">
    <property type="entry name" value="LOW CALCIUM RESPONSE LOCUS PROTEIN T"/>
    <property type="match status" value="1"/>
</dbReference>
<evidence type="ECO:0000313" key="3">
    <source>
        <dbReference type="Proteomes" id="UP000343317"/>
    </source>
</evidence>
<feature type="domain" description="Integrase catalytic" evidence="1">
    <location>
        <begin position="1"/>
        <end position="106"/>
    </location>
</feature>
<dbReference type="Gene3D" id="3.30.420.10">
    <property type="entry name" value="Ribonuclease H-like superfamily/Ribonuclease H"/>
    <property type="match status" value="1"/>
</dbReference>
<dbReference type="GO" id="GO:0003676">
    <property type="term" value="F:nucleic acid binding"/>
    <property type="evidence" value="ECO:0007669"/>
    <property type="project" value="InterPro"/>
</dbReference>
<dbReference type="EMBL" id="CABPSM010000013">
    <property type="protein sequence ID" value="VVE36724.1"/>
    <property type="molecule type" value="Genomic_DNA"/>
</dbReference>
<dbReference type="InterPro" id="IPR001584">
    <property type="entry name" value="Integrase_cat-core"/>
</dbReference>
<evidence type="ECO:0000259" key="1">
    <source>
        <dbReference type="PROSITE" id="PS50994"/>
    </source>
</evidence>
<dbReference type="SUPFAM" id="SSF53098">
    <property type="entry name" value="Ribonuclease H-like"/>
    <property type="match status" value="1"/>
</dbReference>
<dbReference type="InterPro" id="IPR036397">
    <property type="entry name" value="RNaseH_sf"/>
</dbReference>
<gene>
    <name evidence="2" type="ORF">PHO31112_03922</name>
</gene>
<dbReference type="Proteomes" id="UP000343317">
    <property type="component" value="Unassembled WGS sequence"/>
</dbReference>
<dbReference type="PROSITE" id="PS50994">
    <property type="entry name" value="INTEGRASE"/>
    <property type="match status" value="1"/>
</dbReference>
<reference evidence="2 3" key="1">
    <citation type="submission" date="2019-08" db="EMBL/GenBank/DDBJ databases">
        <authorList>
            <person name="Peeters C."/>
        </authorList>
    </citation>
    <scope>NUCLEOTIDE SEQUENCE [LARGE SCALE GENOMIC DNA]</scope>
    <source>
        <strain evidence="2 3">LMG 31112</strain>
    </source>
</reference>
<dbReference type="PANTHER" id="PTHR47515:SF1">
    <property type="entry name" value="BLR2054 PROTEIN"/>
    <property type="match status" value="1"/>
</dbReference>
<proteinExistence type="predicted"/>